<evidence type="ECO:0000259" key="8">
    <source>
        <dbReference type="Pfam" id="PF10502"/>
    </source>
</evidence>
<evidence type="ECO:0000256" key="3">
    <source>
        <dbReference type="ARBA" id="ARBA00009370"/>
    </source>
</evidence>
<keyword evidence="7" id="KW-0812">Transmembrane</keyword>
<keyword evidence="7" id="KW-0645">Protease</keyword>
<evidence type="ECO:0000313" key="9">
    <source>
        <dbReference type="EMBL" id="RXS72630.1"/>
    </source>
</evidence>
<evidence type="ECO:0000313" key="10">
    <source>
        <dbReference type="Proteomes" id="UP000290106"/>
    </source>
</evidence>
<dbReference type="NCBIfam" id="TIGR02227">
    <property type="entry name" value="sigpep_I_bact"/>
    <property type="match status" value="1"/>
</dbReference>
<dbReference type="EMBL" id="SDKC01000002">
    <property type="protein sequence ID" value="RXS72630.1"/>
    <property type="molecule type" value="Genomic_DNA"/>
</dbReference>
<dbReference type="InterPro" id="IPR036286">
    <property type="entry name" value="LexA/Signal_pep-like_sf"/>
</dbReference>
<evidence type="ECO:0000256" key="5">
    <source>
        <dbReference type="ARBA" id="ARBA00022801"/>
    </source>
</evidence>
<dbReference type="OrthoDB" id="9802919at2"/>
<dbReference type="GO" id="GO:0005886">
    <property type="term" value="C:plasma membrane"/>
    <property type="evidence" value="ECO:0007669"/>
    <property type="project" value="UniProtKB-SubCell"/>
</dbReference>
<feature type="active site" evidence="6">
    <location>
        <position position="46"/>
    </location>
</feature>
<dbReference type="SUPFAM" id="SSF51306">
    <property type="entry name" value="LexA/Signal peptidase"/>
    <property type="match status" value="1"/>
</dbReference>
<feature type="active site" evidence="6">
    <location>
        <position position="88"/>
    </location>
</feature>
<dbReference type="PRINTS" id="PR00727">
    <property type="entry name" value="LEADERPTASE"/>
</dbReference>
<protein>
    <recommendedName>
        <fullName evidence="4 7">Signal peptidase I</fullName>
        <ecNumber evidence="4 7">3.4.21.89</ecNumber>
    </recommendedName>
</protein>
<dbReference type="InterPro" id="IPR000223">
    <property type="entry name" value="Pept_S26A_signal_pept_1"/>
</dbReference>
<organism evidence="9 10">
    <name type="scientific">Blautia faecicola</name>
    <dbReference type="NCBI Taxonomy" id="2509240"/>
    <lineage>
        <taxon>Bacteria</taxon>
        <taxon>Bacillati</taxon>
        <taxon>Bacillota</taxon>
        <taxon>Clostridia</taxon>
        <taxon>Lachnospirales</taxon>
        <taxon>Lachnospiraceae</taxon>
        <taxon>Blautia</taxon>
    </lineage>
</organism>
<dbReference type="GO" id="GO:0004252">
    <property type="term" value="F:serine-type endopeptidase activity"/>
    <property type="evidence" value="ECO:0007669"/>
    <property type="project" value="InterPro"/>
</dbReference>
<comment type="subcellular location">
    <subcellularLocation>
        <location evidence="2">Cell membrane</location>
        <topology evidence="2">Single-pass type II membrane protein</topology>
    </subcellularLocation>
    <subcellularLocation>
        <location evidence="7">Membrane</location>
        <topology evidence="7">Single-pass type II membrane protein</topology>
    </subcellularLocation>
</comment>
<keyword evidence="5 7" id="KW-0378">Hydrolase</keyword>
<dbReference type="GO" id="GO:0006465">
    <property type="term" value="P:signal peptide processing"/>
    <property type="evidence" value="ECO:0007669"/>
    <property type="project" value="InterPro"/>
</dbReference>
<keyword evidence="7" id="KW-0472">Membrane</keyword>
<keyword evidence="10" id="KW-1185">Reference proteome</keyword>
<dbReference type="PROSITE" id="PS00761">
    <property type="entry name" value="SPASE_I_3"/>
    <property type="match status" value="1"/>
</dbReference>
<dbReference type="CDD" id="cd06530">
    <property type="entry name" value="S26_SPase_I"/>
    <property type="match status" value="1"/>
</dbReference>
<evidence type="ECO:0000256" key="2">
    <source>
        <dbReference type="ARBA" id="ARBA00004401"/>
    </source>
</evidence>
<dbReference type="PANTHER" id="PTHR43390:SF1">
    <property type="entry name" value="CHLOROPLAST PROCESSING PEPTIDASE"/>
    <property type="match status" value="1"/>
</dbReference>
<dbReference type="Gene3D" id="2.10.109.10">
    <property type="entry name" value="Umud Fragment, subunit A"/>
    <property type="match status" value="1"/>
</dbReference>
<evidence type="ECO:0000256" key="7">
    <source>
        <dbReference type="RuleBase" id="RU362042"/>
    </source>
</evidence>
<dbReference type="Pfam" id="PF10502">
    <property type="entry name" value="Peptidase_S26"/>
    <property type="match status" value="1"/>
</dbReference>
<dbReference type="RefSeq" id="WP_129259745.1">
    <property type="nucleotide sequence ID" value="NZ_SDKC01000002.1"/>
</dbReference>
<feature type="domain" description="Peptidase S26" evidence="8">
    <location>
        <begin position="21"/>
        <end position="158"/>
    </location>
</feature>
<comment type="caution">
    <text evidence="9">The sequence shown here is derived from an EMBL/GenBank/DDBJ whole genome shotgun (WGS) entry which is preliminary data.</text>
</comment>
<dbReference type="InterPro" id="IPR019758">
    <property type="entry name" value="Pept_S26A_signal_pept_1_CS"/>
</dbReference>
<reference evidence="9 10" key="1">
    <citation type="submission" date="2019-01" db="EMBL/GenBank/DDBJ databases">
        <title>Blautia sp. nov. KGMB01111 isolated human feces.</title>
        <authorList>
            <person name="Park J.-E."/>
            <person name="Kim J.-S."/>
            <person name="Park S.-H."/>
        </authorList>
    </citation>
    <scope>NUCLEOTIDE SEQUENCE [LARGE SCALE GENOMIC DNA]</scope>
    <source>
        <strain evidence="9 10">KGMB01111</strain>
    </source>
</reference>
<dbReference type="AlphaFoldDB" id="A0A4Q1RDD2"/>
<comment type="catalytic activity">
    <reaction evidence="1 7">
        <text>Cleavage of hydrophobic, N-terminal signal or leader sequences from secreted and periplasmic proteins.</text>
        <dbReference type="EC" id="3.4.21.89"/>
    </reaction>
</comment>
<dbReference type="InterPro" id="IPR019533">
    <property type="entry name" value="Peptidase_S26"/>
</dbReference>
<dbReference type="PANTHER" id="PTHR43390">
    <property type="entry name" value="SIGNAL PEPTIDASE I"/>
    <property type="match status" value="1"/>
</dbReference>
<evidence type="ECO:0000256" key="4">
    <source>
        <dbReference type="ARBA" id="ARBA00013208"/>
    </source>
</evidence>
<dbReference type="EC" id="3.4.21.89" evidence="4 7"/>
<proteinExistence type="inferred from homology"/>
<feature type="transmembrane region" description="Helical" evidence="7">
    <location>
        <begin position="15"/>
        <end position="37"/>
    </location>
</feature>
<evidence type="ECO:0000256" key="1">
    <source>
        <dbReference type="ARBA" id="ARBA00000677"/>
    </source>
</evidence>
<name>A0A4Q1RDD2_9FIRM</name>
<sequence length="177" mass="19816">MRKKTIRVLSEENNVYILFYIAIGILCITLLAIGQIFHPATIVGNSMEPTYKDGDIVSTSVFHSKTDTVAVDDVIIFDDEVYGKKLIKRVVGVEGDTIQIVGGVLYRNGIAVRDDFAKIKDAGIASKPLKIEKNKVFCLGDNRNNSTDSREFGEISYGKIDFIVNRILLKNEKEREK</sequence>
<gene>
    <name evidence="9" type="primary">lepB</name>
    <name evidence="9" type="ORF">ETP43_16770</name>
</gene>
<comment type="similarity">
    <text evidence="3 7">Belongs to the peptidase S26 family.</text>
</comment>
<accession>A0A4Q1RDD2</accession>
<evidence type="ECO:0000256" key="6">
    <source>
        <dbReference type="PIRSR" id="PIRSR600223-1"/>
    </source>
</evidence>
<dbReference type="GO" id="GO:0009003">
    <property type="term" value="F:signal peptidase activity"/>
    <property type="evidence" value="ECO:0007669"/>
    <property type="project" value="UniProtKB-EC"/>
</dbReference>
<keyword evidence="7" id="KW-1133">Transmembrane helix</keyword>
<dbReference type="Proteomes" id="UP000290106">
    <property type="component" value="Unassembled WGS sequence"/>
</dbReference>